<keyword evidence="4 10" id="KW-0812">Transmembrane</keyword>
<reference evidence="12 13" key="1">
    <citation type="submission" date="2019-05" db="EMBL/GenBank/DDBJ databases">
        <title>A Chromosome-scale Meerkat (S. suricatta) Genome Assembly.</title>
        <authorList>
            <person name="Dudchenko O."/>
            <person name="Lieberman Aiden E."/>
            <person name="Tung J."/>
            <person name="Barreiro L.B."/>
            <person name="Clutton-Brock T.H."/>
        </authorList>
    </citation>
    <scope>NUCLEOTIDE SEQUENCE [LARGE SCALE GENOMIC DNA]</scope>
</reference>
<evidence type="ECO:0000256" key="2">
    <source>
        <dbReference type="ARBA" id="ARBA00022475"/>
    </source>
</evidence>
<keyword evidence="13" id="KW-1185">Reference proteome</keyword>
<dbReference type="GO" id="GO:0005886">
    <property type="term" value="C:plasma membrane"/>
    <property type="evidence" value="ECO:0007669"/>
    <property type="project" value="UniProtKB-SubCell"/>
</dbReference>
<dbReference type="OMA" id="SICIDWF"/>
<dbReference type="Pfam" id="PF00001">
    <property type="entry name" value="7tm_1"/>
    <property type="match status" value="1"/>
</dbReference>
<keyword evidence="6" id="KW-0297">G-protein coupled receptor</keyword>
<dbReference type="GO" id="GO:0030425">
    <property type="term" value="C:dendrite"/>
    <property type="evidence" value="ECO:0007669"/>
    <property type="project" value="TreeGrafter"/>
</dbReference>
<keyword evidence="7 10" id="KW-0472">Membrane</keyword>
<dbReference type="GO" id="GO:0004969">
    <property type="term" value="F:histamine receptor activity"/>
    <property type="evidence" value="ECO:0007669"/>
    <property type="project" value="InterPro"/>
</dbReference>
<dbReference type="AlphaFoldDB" id="A0A673ULG0"/>
<evidence type="ECO:0000256" key="8">
    <source>
        <dbReference type="ARBA" id="ARBA00023170"/>
    </source>
</evidence>
<reference evidence="12" key="3">
    <citation type="submission" date="2025-09" db="UniProtKB">
        <authorList>
            <consortium name="Ensembl"/>
        </authorList>
    </citation>
    <scope>IDENTIFICATION</scope>
</reference>
<keyword evidence="2" id="KW-1003">Cell membrane</keyword>
<dbReference type="GO" id="GO:0007197">
    <property type="term" value="P:adenylate cyclase-inhibiting G protein-coupled acetylcholine receptor signaling pathway"/>
    <property type="evidence" value="ECO:0007669"/>
    <property type="project" value="TreeGrafter"/>
</dbReference>
<reference evidence="12" key="2">
    <citation type="submission" date="2025-08" db="UniProtKB">
        <authorList>
            <consortium name="Ensembl"/>
        </authorList>
    </citation>
    <scope>IDENTIFICATION</scope>
</reference>
<dbReference type="Gene3D" id="1.20.1070.10">
    <property type="entry name" value="Rhodopsin 7-helix transmembrane proteins"/>
    <property type="match status" value="1"/>
</dbReference>
<feature type="transmembrane region" description="Helical" evidence="10">
    <location>
        <begin position="38"/>
        <end position="57"/>
    </location>
</feature>
<keyword evidence="9" id="KW-0807">Transducer</keyword>
<proteinExistence type="predicted"/>
<evidence type="ECO:0000259" key="11">
    <source>
        <dbReference type="PROSITE" id="PS50262"/>
    </source>
</evidence>
<dbReference type="Proteomes" id="UP000472268">
    <property type="component" value="Chromosome 16"/>
</dbReference>
<name>A0A673ULG0_SURSU</name>
<feature type="transmembrane region" description="Helical" evidence="10">
    <location>
        <begin position="145"/>
        <end position="165"/>
    </location>
</feature>
<evidence type="ECO:0000313" key="13">
    <source>
        <dbReference type="Proteomes" id="UP000472268"/>
    </source>
</evidence>
<evidence type="ECO:0000256" key="3">
    <source>
        <dbReference type="ARBA" id="ARBA00022553"/>
    </source>
</evidence>
<comment type="subcellular location">
    <subcellularLocation>
        <location evidence="1">Cell membrane</location>
        <topology evidence="1">Multi-pass membrane protein</topology>
    </subcellularLocation>
</comment>
<protein>
    <recommendedName>
        <fullName evidence="11">G-protein coupled receptors family 1 profile domain-containing protein</fullName>
    </recommendedName>
</protein>
<organism evidence="12 13">
    <name type="scientific">Suricata suricatta</name>
    <name type="common">Meerkat</name>
    <dbReference type="NCBI Taxonomy" id="37032"/>
    <lineage>
        <taxon>Eukaryota</taxon>
        <taxon>Metazoa</taxon>
        <taxon>Chordata</taxon>
        <taxon>Craniata</taxon>
        <taxon>Vertebrata</taxon>
        <taxon>Euteleostomi</taxon>
        <taxon>Mammalia</taxon>
        <taxon>Eutheria</taxon>
        <taxon>Laurasiatheria</taxon>
        <taxon>Carnivora</taxon>
        <taxon>Feliformia</taxon>
        <taxon>Herpestidae</taxon>
        <taxon>Suricata</taxon>
    </lineage>
</organism>
<dbReference type="Ensembl" id="ENSSSUT00005025531.1">
    <property type="protein sequence ID" value="ENSSSUP00005022286.1"/>
    <property type="gene ID" value="ENSSSUG00005014513.1"/>
</dbReference>
<evidence type="ECO:0000256" key="4">
    <source>
        <dbReference type="ARBA" id="ARBA00022692"/>
    </source>
</evidence>
<dbReference type="PRINTS" id="PR01471">
    <property type="entry name" value="HISTAMINEH3R"/>
</dbReference>
<dbReference type="SUPFAM" id="SSF81321">
    <property type="entry name" value="Family A G protein-coupled receptor-like"/>
    <property type="match status" value="1"/>
</dbReference>
<dbReference type="InterPro" id="IPR003980">
    <property type="entry name" value="Histamine_H3_rcpt"/>
</dbReference>
<dbReference type="PROSITE" id="PS50262">
    <property type="entry name" value="G_PROTEIN_RECEP_F1_2"/>
    <property type="match status" value="1"/>
</dbReference>
<dbReference type="GO" id="GO:0045202">
    <property type="term" value="C:synapse"/>
    <property type="evidence" value="ECO:0007669"/>
    <property type="project" value="TreeGrafter"/>
</dbReference>
<evidence type="ECO:0000313" key="12">
    <source>
        <dbReference type="Ensembl" id="ENSSSUP00005022286.1"/>
    </source>
</evidence>
<sequence length="183" mass="20233">AARAPPATPLPPNTSGNACVPGLGPQPGLHPRRHTGHLSAPVATVLGSALLVVAFAVDRSLRSSRNFFPPTWASGFCIPLSTPYVLTREWTFRKQRCKLWLVTDYLVCTPSVFDIVLISCDRFTSVTRAVRRAGGMTRNIVSKMVLVWVVAFLFYGPAIIGWEYVAKRSLFPWGECSAEFFYN</sequence>
<keyword evidence="3" id="KW-0597">Phosphoprotein</keyword>
<dbReference type="GO" id="GO:0004993">
    <property type="term" value="F:G protein-coupled serotonin receptor activity"/>
    <property type="evidence" value="ECO:0007669"/>
    <property type="project" value="TreeGrafter"/>
</dbReference>
<accession>A0A673ULG0</accession>
<evidence type="ECO:0000256" key="9">
    <source>
        <dbReference type="ARBA" id="ARBA00023224"/>
    </source>
</evidence>
<dbReference type="PANTHER" id="PTHR24247:SF195">
    <property type="entry name" value="G-PROTEIN COUPLED RECEPTORS FAMILY 1 PROFILE DOMAIN-CONTAINING PROTEIN"/>
    <property type="match status" value="1"/>
</dbReference>
<evidence type="ECO:0000256" key="10">
    <source>
        <dbReference type="SAM" id="Phobius"/>
    </source>
</evidence>
<dbReference type="InterPro" id="IPR000276">
    <property type="entry name" value="GPCR_Rhodpsn"/>
</dbReference>
<keyword evidence="5 10" id="KW-1133">Transmembrane helix</keyword>
<evidence type="ECO:0000256" key="5">
    <source>
        <dbReference type="ARBA" id="ARBA00022989"/>
    </source>
</evidence>
<evidence type="ECO:0000256" key="1">
    <source>
        <dbReference type="ARBA" id="ARBA00004651"/>
    </source>
</evidence>
<dbReference type="GO" id="GO:0016907">
    <property type="term" value="F:G protein-coupled acetylcholine receptor activity"/>
    <property type="evidence" value="ECO:0007669"/>
    <property type="project" value="TreeGrafter"/>
</dbReference>
<feature type="domain" description="G-protein coupled receptors family 1 profile" evidence="11">
    <location>
        <begin position="78"/>
        <end position="183"/>
    </location>
</feature>
<evidence type="ECO:0000256" key="7">
    <source>
        <dbReference type="ARBA" id="ARBA00023136"/>
    </source>
</evidence>
<keyword evidence="8" id="KW-0675">Receptor</keyword>
<dbReference type="InterPro" id="IPR017452">
    <property type="entry name" value="GPCR_Rhodpsn_7TM"/>
</dbReference>
<dbReference type="PANTHER" id="PTHR24247">
    <property type="entry name" value="5-HYDROXYTRYPTAMINE RECEPTOR"/>
    <property type="match status" value="1"/>
</dbReference>
<evidence type="ECO:0000256" key="6">
    <source>
        <dbReference type="ARBA" id="ARBA00023040"/>
    </source>
</evidence>
<dbReference type="GO" id="GO:0007187">
    <property type="term" value="P:G protein-coupled receptor signaling pathway, coupled to cyclic nucleotide second messenger"/>
    <property type="evidence" value="ECO:0007669"/>
    <property type="project" value="TreeGrafter"/>
</dbReference>